<keyword evidence="2" id="KW-1185">Reference proteome</keyword>
<dbReference type="AlphaFoldDB" id="A0A3N4HTR5"/>
<evidence type="ECO:0000313" key="2">
    <source>
        <dbReference type="Proteomes" id="UP000275078"/>
    </source>
</evidence>
<name>A0A3N4HTR5_ASCIM</name>
<proteinExistence type="predicted"/>
<gene>
    <name evidence="1" type="ORF">BJ508DRAFT_339147</name>
</gene>
<dbReference type="EMBL" id="ML119769">
    <property type="protein sequence ID" value="RPA75190.1"/>
    <property type="molecule type" value="Genomic_DNA"/>
</dbReference>
<sequence>MDKQQQQMVPRDNSVFAATEGEIIVNSQHVLAPGASMQQLPDWILHLEKQLHLVGSNSVMLSNFGLYFDKTQRLFTERGLPHRASDGALSIQSTNDRVLMGLDYATLLAIFGVGTCVGEVRIKYMGGSTSVRQSGMAVGRRLFLTTIRYDRNQYKVGSEATVSFDSTDSTRKVVLIREWPGLDQALFAVRADIPGFESHLTPAMLPNTSEPFTSRLYNFSKVNGTRQVFEREFAHHVSSMLPDTGTDLVRALIEGGYQGVDDFFQRIMKPNQYSISQSDQHIDIPNSNRFSMNTPGHKGISGGPVFEIGVNGEVRLVGLFAGTVCVGGRMLCCGRRITQEVVDVINAY</sequence>
<accession>A0A3N4HTR5</accession>
<organism evidence="1 2">
    <name type="scientific">Ascobolus immersus RN42</name>
    <dbReference type="NCBI Taxonomy" id="1160509"/>
    <lineage>
        <taxon>Eukaryota</taxon>
        <taxon>Fungi</taxon>
        <taxon>Dikarya</taxon>
        <taxon>Ascomycota</taxon>
        <taxon>Pezizomycotina</taxon>
        <taxon>Pezizomycetes</taxon>
        <taxon>Pezizales</taxon>
        <taxon>Ascobolaceae</taxon>
        <taxon>Ascobolus</taxon>
    </lineage>
</organism>
<protein>
    <submittedName>
        <fullName evidence="1">Uncharacterized protein</fullName>
    </submittedName>
</protein>
<dbReference type="Proteomes" id="UP000275078">
    <property type="component" value="Unassembled WGS sequence"/>
</dbReference>
<evidence type="ECO:0000313" key="1">
    <source>
        <dbReference type="EMBL" id="RPA75190.1"/>
    </source>
</evidence>
<reference evidence="1 2" key="1">
    <citation type="journal article" date="2018" name="Nat. Ecol. Evol.">
        <title>Pezizomycetes genomes reveal the molecular basis of ectomycorrhizal truffle lifestyle.</title>
        <authorList>
            <person name="Murat C."/>
            <person name="Payen T."/>
            <person name="Noel B."/>
            <person name="Kuo A."/>
            <person name="Morin E."/>
            <person name="Chen J."/>
            <person name="Kohler A."/>
            <person name="Krizsan K."/>
            <person name="Balestrini R."/>
            <person name="Da Silva C."/>
            <person name="Montanini B."/>
            <person name="Hainaut M."/>
            <person name="Levati E."/>
            <person name="Barry K.W."/>
            <person name="Belfiori B."/>
            <person name="Cichocki N."/>
            <person name="Clum A."/>
            <person name="Dockter R.B."/>
            <person name="Fauchery L."/>
            <person name="Guy J."/>
            <person name="Iotti M."/>
            <person name="Le Tacon F."/>
            <person name="Lindquist E.A."/>
            <person name="Lipzen A."/>
            <person name="Malagnac F."/>
            <person name="Mello A."/>
            <person name="Molinier V."/>
            <person name="Miyauchi S."/>
            <person name="Poulain J."/>
            <person name="Riccioni C."/>
            <person name="Rubini A."/>
            <person name="Sitrit Y."/>
            <person name="Splivallo R."/>
            <person name="Traeger S."/>
            <person name="Wang M."/>
            <person name="Zifcakova L."/>
            <person name="Wipf D."/>
            <person name="Zambonelli A."/>
            <person name="Paolocci F."/>
            <person name="Nowrousian M."/>
            <person name="Ottonello S."/>
            <person name="Baldrian P."/>
            <person name="Spatafora J.W."/>
            <person name="Henrissat B."/>
            <person name="Nagy L.G."/>
            <person name="Aury J.M."/>
            <person name="Wincker P."/>
            <person name="Grigoriev I.V."/>
            <person name="Bonfante P."/>
            <person name="Martin F.M."/>
        </authorList>
    </citation>
    <scope>NUCLEOTIDE SEQUENCE [LARGE SCALE GENOMIC DNA]</scope>
    <source>
        <strain evidence="1 2">RN42</strain>
    </source>
</reference>